<evidence type="ECO:0000313" key="2">
    <source>
        <dbReference type="Proteomes" id="UP000004848"/>
    </source>
</evidence>
<dbReference type="Proteomes" id="UP000004848">
    <property type="component" value="Unassembled WGS sequence"/>
</dbReference>
<proteinExistence type="predicted"/>
<comment type="caution">
    <text evidence="1">The sequence shown here is derived from an EMBL/GenBank/DDBJ whole genome shotgun (WGS) entry which is preliminary data.</text>
</comment>
<name>A0P2Z9_ROSAI</name>
<dbReference type="EMBL" id="AAUW01000028">
    <property type="protein sequence ID" value="EAV40608.1"/>
    <property type="molecule type" value="Genomic_DNA"/>
</dbReference>
<dbReference type="AlphaFoldDB" id="A0P2Z9"/>
<protein>
    <submittedName>
        <fullName evidence="1">Uncharacterized protein</fullName>
    </submittedName>
</protein>
<sequence length="30" mass="3415">MPAGALEEKNKDTPQMKWAAFHLRRSGTSR</sequence>
<reference evidence="1 2" key="1">
    <citation type="submission" date="2006-05" db="EMBL/GenBank/DDBJ databases">
        <authorList>
            <person name="King G."/>
            <person name="Ferriera S."/>
            <person name="Johnson J."/>
            <person name="Kravitz S."/>
            <person name="Beeson K."/>
            <person name="Sutton G."/>
            <person name="Rogers Y.-H."/>
            <person name="Friedman R."/>
            <person name="Frazier M."/>
            <person name="Venter J.C."/>
        </authorList>
    </citation>
    <scope>NUCLEOTIDE SEQUENCE [LARGE SCALE GENOMIC DNA]</scope>
    <source>
        <strain evidence="2">ATCC 25650 / DSM 13394 / JCM 20685 / NBRC 16684 / NCIMB 2208 / IAM 12614 / B1</strain>
    </source>
</reference>
<accession>A0P2Z9</accession>
<organism evidence="1 2">
    <name type="scientific">Roseibium aggregatum (strain ATCC 25650 / DSM 13394 / JCM 20685 / NBRC 16684 / NCIMB 2208 / IAM 12614 / B1)</name>
    <name type="common">Stappia aggregata</name>
    <dbReference type="NCBI Taxonomy" id="384765"/>
    <lineage>
        <taxon>Bacteria</taxon>
        <taxon>Pseudomonadati</taxon>
        <taxon>Pseudomonadota</taxon>
        <taxon>Alphaproteobacteria</taxon>
        <taxon>Hyphomicrobiales</taxon>
        <taxon>Stappiaceae</taxon>
        <taxon>Roseibium</taxon>
    </lineage>
</organism>
<evidence type="ECO:0000313" key="1">
    <source>
        <dbReference type="EMBL" id="EAV40608.1"/>
    </source>
</evidence>
<gene>
    <name evidence="1" type="ORF">SIAM614_16967</name>
</gene>